<dbReference type="EMBL" id="KN831776">
    <property type="protein sequence ID" value="KIM43148.1"/>
    <property type="molecule type" value="Genomic_DNA"/>
</dbReference>
<protein>
    <submittedName>
        <fullName evidence="1">Uncharacterized protein</fullName>
    </submittedName>
</protein>
<dbReference type="Proteomes" id="UP000053424">
    <property type="component" value="Unassembled WGS sequence"/>
</dbReference>
<proteinExistence type="predicted"/>
<dbReference type="OrthoDB" id="3256943at2759"/>
<name>A0A0C2XZY7_HEBCY</name>
<organism evidence="1 2">
    <name type="scientific">Hebeloma cylindrosporum</name>
    <dbReference type="NCBI Taxonomy" id="76867"/>
    <lineage>
        <taxon>Eukaryota</taxon>
        <taxon>Fungi</taxon>
        <taxon>Dikarya</taxon>
        <taxon>Basidiomycota</taxon>
        <taxon>Agaricomycotina</taxon>
        <taxon>Agaricomycetes</taxon>
        <taxon>Agaricomycetidae</taxon>
        <taxon>Agaricales</taxon>
        <taxon>Agaricineae</taxon>
        <taxon>Hymenogastraceae</taxon>
        <taxon>Hebeloma</taxon>
    </lineage>
</organism>
<dbReference type="AlphaFoldDB" id="A0A0C2XZY7"/>
<dbReference type="HOGENOM" id="CLU_2996724_0_0_1"/>
<accession>A0A0C2XZY7</accession>
<gene>
    <name evidence="1" type="ORF">M413DRAFT_443960</name>
</gene>
<sequence>MAAGMVLTPRVQGSKRKRFGAKPKITDTWLVPGGEKWDSIMVCPFPHYPYPSSFTHT</sequence>
<reference evidence="1 2" key="1">
    <citation type="submission" date="2014-04" db="EMBL/GenBank/DDBJ databases">
        <authorList>
            <consortium name="DOE Joint Genome Institute"/>
            <person name="Kuo A."/>
            <person name="Gay G."/>
            <person name="Dore J."/>
            <person name="Kohler A."/>
            <person name="Nagy L.G."/>
            <person name="Floudas D."/>
            <person name="Copeland A."/>
            <person name="Barry K.W."/>
            <person name="Cichocki N."/>
            <person name="Veneault-Fourrey C."/>
            <person name="LaButti K."/>
            <person name="Lindquist E.A."/>
            <person name="Lipzen A."/>
            <person name="Lundell T."/>
            <person name="Morin E."/>
            <person name="Murat C."/>
            <person name="Sun H."/>
            <person name="Tunlid A."/>
            <person name="Henrissat B."/>
            <person name="Grigoriev I.V."/>
            <person name="Hibbett D.S."/>
            <person name="Martin F."/>
            <person name="Nordberg H.P."/>
            <person name="Cantor M.N."/>
            <person name="Hua S.X."/>
        </authorList>
    </citation>
    <scope>NUCLEOTIDE SEQUENCE [LARGE SCALE GENOMIC DNA]</scope>
    <source>
        <strain evidence="2">h7</strain>
    </source>
</reference>
<evidence type="ECO:0000313" key="2">
    <source>
        <dbReference type="Proteomes" id="UP000053424"/>
    </source>
</evidence>
<keyword evidence="2" id="KW-1185">Reference proteome</keyword>
<reference evidence="2" key="2">
    <citation type="submission" date="2015-01" db="EMBL/GenBank/DDBJ databases">
        <title>Evolutionary Origins and Diversification of the Mycorrhizal Mutualists.</title>
        <authorList>
            <consortium name="DOE Joint Genome Institute"/>
            <consortium name="Mycorrhizal Genomics Consortium"/>
            <person name="Kohler A."/>
            <person name="Kuo A."/>
            <person name="Nagy L.G."/>
            <person name="Floudas D."/>
            <person name="Copeland A."/>
            <person name="Barry K.W."/>
            <person name="Cichocki N."/>
            <person name="Veneault-Fourrey C."/>
            <person name="LaButti K."/>
            <person name="Lindquist E.A."/>
            <person name="Lipzen A."/>
            <person name="Lundell T."/>
            <person name="Morin E."/>
            <person name="Murat C."/>
            <person name="Riley R."/>
            <person name="Ohm R."/>
            <person name="Sun H."/>
            <person name="Tunlid A."/>
            <person name="Henrissat B."/>
            <person name="Grigoriev I.V."/>
            <person name="Hibbett D.S."/>
            <person name="Martin F."/>
        </authorList>
    </citation>
    <scope>NUCLEOTIDE SEQUENCE [LARGE SCALE GENOMIC DNA]</scope>
    <source>
        <strain evidence="2">h7</strain>
    </source>
</reference>
<evidence type="ECO:0000313" key="1">
    <source>
        <dbReference type="EMBL" id="KIM43148.1"/>
    </source>
</evidence>